<reference evidence="1 2" key="1">
    <citation type="submission" date="2019-02" db="EMBL/GenBank/DDBJ databases">
        <authorList>
            <person name="Lehtovirta-Morley E L."/>
        </authorList>
    </citation>
    <scope>NUCLEOTIDE SEQUENCE [LARGE SCALE GENOMIC DNA]</scope>
    <source>
        <strain evidence="1">NFRAN1</strain>
    </source>
</reference>
<dbReference type="KEGG" id="nfn:NFRAN_1955"/>
<gene>
    <name evidence="1" type="ORF">NFRAN_1955</name>
</gene>
<evidence type="ECO:0000313" key="2">
    <source>
        <dbReference type="Proteomes" id="UP000294299"/>
    </source>
</evidence>
<protein>
    <submittedName>
        <fullName evidence="1">Uncharacterized protein</fullName>
    </submittedName>
</protein>
<sequence>MLAFLLFIDFSHIDARFAKFYDLVILIEKVSKKDKENEYRDETK</sequence>
<dbReference type="AlphaFoldDB" id="A0A484IDV3"/>
<dbReference type="EMBL" id="LR216287">
    <property type="protein sequence ID" value="VFJ14277.1"/>
    <property type="molecule type" value="Genomic_DNA"/>
</dbReference>
<dbReference type="Proteomes" id="UP000294299">
    <property type="component" value="Chromosome NFRAN"/>
</dbReference>
<keyword evidence="2" id="KW-1185">Reference proteome</keyword>
<accession>A0A484IDV3</accession>
<proteinExistence type="predicted"/>
<evidence type="ECO:0000313" key="1">
    <source>
        <dbReference type="EMBL" id="VFJ14277.1"/>
    </source>
</evidence>
<organism evidence="1 2">
    <name type="scientific">Candidatus Nitrosocosmicus franklandianus</name>
    <dbReference type="NCBI Taxonomy" id="1798806"/>
    <lineage>
        <taxon>Archaea</taxon>
        <taxon>Nitrososphaerota</taxon>
        <taxon>Nitrososphaeria</taxon>
        <taxon>Nitrososphaerales</taxon>
        <taxon>Nitrososphaeraceae</taxon>
        <taxon>Candidatus Nitrosocosmicus</taxon>
    </lineage>
</organism>
<name>A0A484IDV3_9ARCH</name>